<dbReference type="SUPFAM" id="SSF55961">
    <property type="entry name" value="Bet v1-like"/>
    <property type="match status" value="1"/>
</dbReference>
<reference evidence="1 2" key="1">
    <citation type="submission" date="2016-10" db="EMBL/GenBank/DDBJ databases">
        <authorList>
            <person name="de Groot N.N."/>
        </authorList>
    </citation>
    <scope>NUCLEOTIDE SEQUENCE [LARGE SCALE GENOMIC DNA]</scope>
    <source>
        <strain evidence="1 2">DSM 43357</strain>
    </source>
</reference>
<protein>
    <submittedName>
        <fullName evidence="1">Polyketide cyclase / dehydrase and lipid transport</fullName>
    </submittedName>
</protein>
<evidence type="ECO:0000313" key="1">
    <source>
        <dbReference type="EMBL" id="SEL54729.1"/>
    </source>
</evidence>
<proteinExistence type="predicted"/>
<evidence type="ECO:0000313" key="2">
    <source>
        <dbReference type="Proteomes" id="UP000198953"/>
    </source>
</evidence>
<dbReference type="STRING" id="46177.SAMN05660976_02779"/>
<organism evidence="1 2">
    <name type="scientific">Nonomuraea pusilla</name>
    <dbReference type="NCBI Taxonomy" id="46177"/>
    <lineage>
        <taxon>Bacteria</taxon>
        <taxon>Bacillati</taxon>
        <taxon>Actinomycetota</taxon>
        <taxon>Actinomycetes</taxon>
        <taxon>Streptosporangiales</taxon>
        <taxon>Streptosporangiaceae</taxon>
        <taxon>Nonomuraea</taxon>
    </lineage>
</organism>
<dbReference type="AlphaFoldDB" id="A0A1H7R3L4"/>
<dbReference type="RefSeq" id="WP_091100611.1">
    <property type="nucleotide sequence ID" value="NZ_FOBF01000005.1"/>
</dbReference>
<name>A0A1H7R3L4_9ACTN</name>
<accession>A0A1H7R3L4</accession>
<dbReference type="InterPro" id="IPR019587">
    <property type="entry name" value="Polyketide_cyclase/dehydratase"/>
</dbReference>
<keyword evidence="2" id="KW-1185">Reference proteome</keyword>
<gene>
    <name evidence="1" type="ORF">SAMN05660976_02779</name>
</gene>
<dbReference type="EMBL" id="FOBF01000005">
    <property type="protein sequence ID" value="SEL54729.1"/>
    <property type="molecule type" value="Genomic_DNA"/>
</dbReference>
<dbReference type="Proteomes" id="UP000198953">
    <property type="component" value="Unassembled WGS sequence"/>
</dbReference>
<dbReference type="OrthoDB" id="3371087at2"/>
<sequence length="140" mass="15230">MITVDHVAGFPHAPGTVFAVLSDIAGYPAWQSDVLEARVEGPLREGAPVSQVRKVMGRRTELDLTVDDYVPGEQITLRTAPGARPGVTQKYAVRQSGDGCEVEFRLELDGVPRMAEHLVRAQLGKQVPLLFERLGALLEA</sequence>
<dbReference type="Gene3D" id="3.30.530.20">
    <property type="match status" value="1"/>
</dbReference>
<dbReference type="InterPro" id="IPR023393">
    <property type="entry name" value="START-like_dom_sf"/>
</dbReference>
<dbReference type="Pfam" id="PF10604">
    <property type="entry name" value="Polyketide_cyc2"/>
    <property type="match status" value="1"/>
</dbReference>